<comment type="caution">
    <text evidence="3">The sequence shown here is derived from an EMBL/GenBank/DDBJ whole genome shotgun (WGS) entry which is preliminary data.</text>
</comment>
<evidence type="ECO:0000313" key="4">
    <source>
        <dbReference type="Proteomes" id="UP000193622"/>
    </source>
</evidence>
<feature type="compositionally biased region" description="Basic and acidic residues" evidence="1">
    <location>
        <begin position="200"/>
        <end position="235"/>
    </location>
</feature>
<accession>A0A1X1WIG1</accession>
<feature type="compositionally biased region" description="Basic residues" evidence="1">
    <location>
        <begin position="165"/>
        <end position="175"/>
    </location>
</feature>
<dbReference type="AlphaFoldDB" id="A0A1X1WIG1"/>
<feature type="region of interest" description="Disordered" evidence="1">
    <location>
        <begin position="162"/>
        <end position="235"/>
    </location>
</feature>
<proteinExistence type="predicted"/>
<evidence type="ECO:0000313" key="3">
    <source>
        <dbReference type="EMBL" id="ORV86353.1"/>
    </source>
</evidence>
<dbReference type="InterPro" id="IPR005094">
    <property type="entry name" value="Endonuclease_MobA/VirD2"/>
</dbReference>
<evidence type="ECO:0000259" key="2">
    <source>
        <dbReference type="Pfam" id="PF03432"/>
    </source>
</evidence>
<feature type="compositionally biased region" description="Basic and acidic residues" evidence="1">
    <location>
        <begin position="177"/>
        <end position="191"/>
    </location>
</feature>
<evidence type="ECO:0000256" key="1">
    <source>
        <dbReference type="SAM" id="MobiDB-lite"/>
    </source>
</evidence>
<dbReference type="Proteomes" id="UP000193622">
    <property type="component" value="Unassembled WGS sequence"/>
</dbReference>
<organism evidence="3 4">
    <name type="scientific">Mycolicibacterium iranicum</name>
    <name type="common">Mycobacterium iranicum</name>
    <dbReference type="NCBI Taxonomy" id="912594"/>
    <lineage>
        <taxon>Bacteria</taxon>
        <taxon>Bacillati</taxon>
        <taxon>Actinomycetota</taxon>
        <taxon>Actinomycetes</taxon>
        <taxon>Mycobacteriales</taxon>
        <taxon>Mycobacteriaceae</taxon>
        <taxon>Mycolicibacterium</taxon>
    </lineage>
</organism>
<dbReference type="EMBL" id="LQPC01000036">
    <property type="protein sequence ID" value="ORV86353.1"/>
    <property type="molecule type" value="Genomic_DNA"/>
</dbReference>
<sequence length="235" mass="26678">MGVAAVIIKRTRGVHAGKALAYDYGPGRAMEHHSPRRVAGTVAGRDWRARARTMQAKIRDDGDNVSGKRGRVIRLAVAAAPEDRVLSDRDWSTIARRVVGEFTGNAEGYAWEAVRHDPRHIHITLLQRGHDGRLLSESHDYRRFGRISDGIERDYELTRLERGAKRNRAAARTPKRAAPDRQPPRRRETRAPTRASAAPSREERMAAALEEAQHREQARQQRRARDARERGGRER</sequence>
<feature type="domain" description="MobA/VirD2-like nuclease" evidence="2">
    <location>
        <begin position="47"/>
        <end position="157"/>
    </location>
</feature>
<name>A0A1X1WIG1_MYCIR</name>
<reference evidence="3 4" key="1">
    <citation type="submission" date="2016-01" db="EMBL/GenBank/DDBJ databases">
        <title>The new phylogeny of the genus Mycobacterium.</title>
        <authorList>
            <person name="Tarcisio F."/>
            <person name="Conor M."/>
            <person name="Antonella G."/>
            <person name="Elisabetta G."/>
            <person name="Giulia F.S."/>
            <person name="Sara T."/>
            <person name="Anna F."/>
            <person name="Clotilde B."/>
            <person name="Roberto B."/>
            <person name="Veronica D.S."/>
            <person name="Fabio R."/>
            <person name="Monica P."/>
            <person name="Olivier J."/>
            <person name="Enrico T."/>
            <person name="Nicola S."/>
        </authorList>
    </citation>
    <scope>NUCLEOTIDE SEQUENCE [LARGE SCALE GENOMIC DNA]</scope>
    <source>
        <strain evidence="3 4">DSM 45541</strain>
    </source>
</reference>
<gene>
    <name evidence="3" type="ORF">AWC12_18870</name>
</gene>
<dbReference type="Pfam" id="PF03432">
    <property type="entry name" value="Relaxase"/>
    <property type="match status" value="1"/>
</dbReference>
<protein>
    <recommendedName>
        <fullName evidence="2">MobA/VirD2-like nuclease domain-containing protein</fullName>
    </recommendedName>
</protein>